<evidence type="ECO:0000256" key="1">
    <source>
        <dbReference type="SAM" id="MobiDB-lite"/>
    </source>
</evidence>
<comment type="caution">
    <text evidence="2">The sequence shown here is derived from an EMBL/GenBank/DDBJ whole genome shotgun (WGS) entry which is preliminary data.</text>
</comment>
<gene>
    <name evidence="2" type="ORF">RS030_139</name>
</gene>
<dbReference type="AlphaFoldDB" id="A0AAV9XXW7"/>
<accession>A0AAV9XXW7</accession>
<evidence type="ECO:0000313" key="3">
    <source>
        <dbReference type="Proteomes" id="UP001311799"/>
    </source>
</evidence>
<dbReference type="EMBL" id="JAWDEY010000011">
    <property type="protein sequence ID" value="KAK6589620.1"/>
    <property type="molecule type" value="Genomic_DNA"/>
</dbReference>
<dbReference type="Proteomes" id="UP001311799">
    <property type="component" value="Unassembled WGS sequence"/>
</dbReference>
<name>A0AAV9XXW7_9CRYT</name>
<reference evidence="2 3" key="1">
    <citation type="submission" date="2023-10" db="EMBL/GenBank/DDBJ databases">
        <title>Comparative genomics analysis reveals potential genetic determinants of host preference in Cryptosporidium xiaoi.</title>
        <authorList>
            <person name="Xiao L."/>
            <person name="Li J."/>
        </authorList>
    </citation>
    <scope>NUCLEOTIDE SEQUENCE [LARGE SCALE GENOMIC DNA]</scope>
    <source>
        <strain evidence="2 3">52996</strain>
    </source>
</reference>
<proteinExistence type="predicted"/>
<feature type="region of interest" description="Disordered" evidence="1">
    <location>
        <begin position="356"/>
        <end position="377"/>
    </location>
</feature>
<evidence type="ECO:0008006" key="4">
    <source>
        <dbReference type="Google" id="ProtNLM"/>
    </source>
</evidence>
<protein>
    <recommendedName>
        <fullName evidence="4">DNA polymerase delta subunit 3</fullName>
    </recommendedName>
</protein>
<evidence type="ECO:0000313" key="2">
    <source>
        <dbReference type="EMBL" id="KAK6589620.1"/>
    </source>
</evidence>
<keyword evidence="3" id="KW-1185">Reference proteome</keyword>
<sequence>MYEQEIALIECILNEHEGSQIWSVYSLCNHNKVFESIIKCKNILFEMRNKKEYELVYLIFSKNGSNELVNKLKYEYELLNDNVELNTDNIYGIVKKSSLSNVNNMNKDQFYTECEDIYRNINTFDLLSEKLWYSRYSQISSKMSKKTRTNEKILVNINVGRLSDDKNIDRSDPNIDENFDINLCRTEPYPMVINNNSDITEKNDNNTDPYPVKLLGLKNDVEINDSLDNKIIGKSASKTEKKEDKDKVEINLFENDQDIINNELNSNNEIDLIAQKKNSRKRTKIDTGSSQNCKKNENKHVNNCNNDCIEDSYDPSQVQPIMHRKIRKEKIYEDTKTGYLIVEDDVDFVMEKAKPEKSTDVKTRSNNPTTLKQTKHKKTNIDSKQQTLNSFFKIVTKNTT</sequence>
<organism evidence="2 3">
    <name type="scientific">Cryptosporidium xiaoi</name>
    <dbReference type="NCBI Taxonomy" id="659607"/>
    <lineage>
        <taxon>Eukaryota</taxon>
        <taxon>Sar</taxon>
        <taxon>Alveolata</taxon>
        <taxon>Apicomplexa</taxon>
        <taxon>Conoidasida</taxon>
        <taxon>Coccidia</taxon>
        <taxon>Eucoccidiorida</taxon>
        <taxon>Eimeriorina</taxon>
        <taxon>Cryptosporidiidae</taxon>
        <taxon>Cryptosporidium</taxon>
    </lineage>
</organism>